<dbReference type="InterPro" id="IPR004638">
    <property type="entry name" value="EmrB-like"/>
</dbReference>
<dbReference type="Pfam" id="PF07690">
    <property type="entry name" value="MFS_1"/>
    <property type="match status" value="1"/>
</dbReference>
<dbReference type="InterPro" id="IPR011701">
    <property type="entry name" value="MFS"/>
</dbReference>
<feature type="transmembrane region" description="Helical" evidence="7">
    <location>
        <begin position="529"/>
        <end position="555"/>
    </location>
</feature>
<comment type="subcellular location">
    <subcellularLocation>
        <location evidence="1">Cell membrane</location>
        <topology evidence="1">Multi-pass membrane protein</topology>
    </subcellularLocation>
</comment>
<feature type="transmembrane region" description="Helical" evidence="7">
    <location>
        <begin position="106"/>
        <end position="126"/>
    </location>
</feature>
<keyword evidence="4 7" id="KW-0812">Transmembrane</keyword>
<dbReference type="AlphaFoldDB" id="A0A937VY13"/>
<dbReference type="EMBL" id="VGLS01000100">
    <property type="protein sequence ID" value="MBM3223146.1"/>
    <property type="molecule type" value="Genomic_DNA"/>
</dbReference>
<dbReference type="Proteomes" id="UP000712673">
    <property type="component" value="Unassembled WGS sequence"/>
</dbReference>
<proteinExistence type="predicted"/>
<dbReference type="GO" id="GO:0022857">
    <property type="term" value="F:transmembrane transporter activity"/>
    <property type="evidence" value="ECO:0007669"/>
    <property type="project" value="InterPro"/>
</dbReference>
<evidence type="ECO:0000256" key="3">
    <source>
        <dbReference type="ARBA" id="ARBA00022475"/>
    </source>
</evidence>
<evidence type="ECO:0000256" key="2">
    <source>
        <dbReference type="ARBA" id="ARBA00022448"/>
    </source>
</evidence>
<feature type="transmembrane region" description="Helical" evidence="7">
    <location>
        <begin position="323"/>
        <end position="346"/>
    </location>
</feature>
<evidence type="ECO:0000256" key="1">
    <source>
        <dbReference type="ARBA" id="ARBA00004651"/>
    </source>
</evidence>
<dbReference type="NCBIfam" id="TIGR00711">
    <property type="entry name" value="efflux_EmrB"/>
    <property type="match status" value="1"/>
</dbReference>
<feature type="transmembrane region" description="Helical" evidence="7">
    <location>
        <begin position="284"/>
        <end position="302"/>
    </location>
</feature>
<evidence type="ECO:0000256" key="7">
    <source>
        <dbReference type="SAM" id="Phobius"/>
    </source>
</evidence>
<feature type="transmembrane region" description="Helical" evidence="7">
    <location>
        <begin position="6"/>
        <end position="27"/>
    </location>
</feature>
<organism evidence="9 10">
    <name type="scientific">Tectimicrobiota bacterium</name>
    <dbReference type="NCBI Taxonomy" id="2528274"/>
    <lineage>
        <taxon>Bacteria</taxon>
        <taxon>Pseudomonadati</taxon>
        <taxon>Nitrospinota/Tectimicrobiota group</taxon>
        <taxon>Candidatus Tectimicrobiota</taxon>
    </lineage>
</organism>
<feature type="transmembrane region" description="Helical" evidence="7">
    <location>
        <begin position="448"/>
        <end position="471"/>
    </location>
</feature>
<dbReference type="PANTHER" id="PTHR42718:SF46">
    <property type="entry name" value="BLR6921 PROTEIN"/>
    <property type="match status" value="1"/>
</dbReference>
<dbReference type="PROSITE" id="PS50850">
    <property type="entry name" value="MFS"/>
    <property type="match status" value="1"/>
</dbReference>
<feature type="transmembrane region" description="Helical" evidence="7">
    <location>
        <begin position="159"/>
        <end position="181"/>
    </location>
</feature>
<dbReference type="Gene3D" id="1.20.1250.20">
    <property type="entry name" value="MFS general substrate transporter like domains"/>
    <property type="match status" value="2"/>
</dbReference>
<evidence type="ECO:0000256" key="5">
    <source>
        <dbReference type="ARBA" id="ARBA00022989"/>
    </source>
</evidence>
<evidence type="ECO:0000313" key="9">
    <source>
        <dbReference type="EMBL" id="MBM3223146.1"/>
    </source>
</evidence>
<gene>
    <name evidence="9" type="ORF">FJZ47_04990</name>
</gene>
<evidence type="ECO:0000313" key="10">
    <source>
        <dbReference type="Proteomes" id="UP000712673"/>
    </source>
</evidence>
<feature type="domain" description="Major facilitator superfamily (MFS) profile" evidence="8">
    <location>
        <begin position="68"/>
        <end position="560"/>
    </location>
</feature>
<accession>A0A937VY13</accession>
<feature type="transmembrane region" description="Helical" evidence="7">
    <location>
        <begin position="358"/>
        <end position="379"/>
    </location>
</feature>
<dbReference type="PANTHER" id="PTHR42718">
    <property type="entry name" value="MAJOR FACILITATOR SUPERFAMILY MULTIDRUG TRANSPORTER MFSC"/>
    <property type="match status" value="1"/>
</dbReference>
<comment type="caution">
    <text evidence="9">The sequence shown here is derived from an EMBL/GenBank/DDBJ whole genome shotgun (WGS) entry which is preliminary data.</text>
</comment>
<keyword evidence="2" id="KW-0813">Transport</keyword>
<dbReference type="GO" id="GO:0005886">
    <property type="term" value="C:plasma membrane"/>
    <property type="evidence" value="ECO:0007669"/>
    <property type="project" value="UniProtKB-SubCell"/>
</dbReference>
<protein>
    <submittedName>
        <fullName evidence="9">DHA2 family efflux MFS transporter permease subunit</fullName>
    </submittedName>
</protein>
<keyword evidence="3" id="KW-1003">Cell membrane</keyword>
<keyword evidence="6 7" id="KW-0472">Membrane</keyword>
<feature type="transmembrane region" description="Helical" evidence="7">
    <location>
        <begin position="220"/>
        <end position="241"/>
    </location>
</feature>
<dbReference type="InterPro" id="IPR020846">
    <property type="entry name" value="MFS_dom"/>
</dbReference>
<keyword evidence="5 7" id="KW-1133">Transmembrane helix</keyword>
<sequence>MLDLPAGSGPASCLLATCLCASIYARLQRYSVSLHRGYCNMRTASQAVASPPVPQETPTTSSAYLWWAMTSIVLGGYISVLTSHVMNMVIPKMMSDLGTDVITIRWVVTAYMIANAVVMPLSGWLARTCGARDLYIGCLLMFVGSTVACGMATSVPMVIAFRILQGAGGGMIMPVTMLLMFDLYPAEKRGLGTSIWSMGASCGSLTGIPLGGFITEHLSWRAAFYLILPAGIVALLIACLVMRKSPRERGLPFDWTGAITLGIAMVALMLVLSNGQREGWDSTPIVALLLLFVLAMGAFLVLEPRVKTPIVDLRAFRSSQYAIGIGLCLIAGAMFNGGPFLLSLFLQRVYDFSVQDAAMIMFPSSAFLVLLTPVSGWASDRMDARYLMFLGYLLYAVFGVCMTFADLRLSALALLIIYFGRGLGLGLSYSVIYPIAISGFDAGRGKAATTLLNLCVTLGGALNVSMLASILEQRQHVRYALLAETQLLPSEGMQQALRTLEATATQIGGALPPASHARVLLSRLLDQEALLLAFNDTFSTFILISLCGMALALFFRRARSQPQ</sequence>
<feature type="transmembrane region" description="Helical" evidence="7">
    <location>
        <begin position="253"/>
        <end position="272"/>
    </location>
</feature>
<name>A0A937VY13_UNCTE</name>
<feature type="transmembrane region" description="Helical" evidence="7">
    <location>
        <begin position="411"/>
        <end position="436"/>
    </location>
</feature>
<evidence type="ECO:0000259" key="8">
    <source>
        <dbReference type="PROSITE" id="PS50850"/>
    </source>
</evidence>
<feature type="transmembrane region" description="Helical" evidence="7">
    <location>
        <begin position="133"/>
        <end position="153"/>
    </location>
</feature>
<evidence type="ECO:0000256" key="4">
    <source>
        <dbReference type="ARBA" id="ARBA00022692"/>
    </source>
</evidence>
<evidence type="ECO:0000256" key="6">
    <source>
        <dbReference type="ARBA" id="ARBA00023136"/>
    </source>
</evidence>
<dbReference type="SUPFAM" id="SSF103473">
    <property type="entry name" value="MFS general substrate transporter"/>
    <property type="match status" value="1"/>
</dbReference>
<feature type="transmembrane region" description="Helical" evidence="7">
    <location>
        <begin position="64"/>
        <end position="86"/>
    </location>
</feature>
<reference evidence="9" key="1">
    <citation type="submission" date="2019-03" db="EMBL/GenBank/DDBJ databases">
        <title>Lake Tanganyika Metagenome-Assembled Genomes (MAGs).</title>
        <authorList>
            <person name="Tran P."/>
        </authorList>
    </citation>
    <scope>NUCLEOTIDE SEQUENCE</scope>
    <source>
        <strain evidence="9">K_DeepCast_65m_m2_066</strain>
    </source>
</reference>
<feature type="transmembrane region" description="Helical" evidence="7">
    <location>
        <begin position="386"/>
        <end position="405"/>
    </location>
</feature>
<feature type="transmembrane region" description="Helical" evidence="7">
    <location>
        <begin position="193"/>
        <end position="214"/>
    </location>
</feature>
<dbReference type="InterPro" id="IPR036259">
    <property type="entry name" value="MFS_trans_sf"/>
</dbReference>